<feature type="chain" id="PRO_5046344910" description="Peptidase A1 domain-containing protein" evidence="3">
    <location>
        <begin position="23"/>
        <end position="555"/>
    </location>
</feature>
<feature type="compositionally biased region" description="Acidic residues" evidence="1">
    <location>
        <begin position="463"/>
        <end position="472"/>
    </location>
</feature>
<evidence type="ECO:0000256" key="1">
    <source>
        <dbReference type="SAM" id="MobiDB-lite"/>
    </source>
</evidence>
<feature type="compositionally biased region" description="Low complexity" evidence="1">
    <location>
        <begin position="508"/>
        <end position="528"/>
    </location>
</feature>
<dbReference type="InterPro" id="IPR033121">
    <property type="entry name" value="PEPTIDASE_A1"/>
</dbReference>
<dbReference type="Pfam" id="PF00026">
    <property type="entry name" value="Asp"/>
    <property type="match status" value="1"/>
</dbReference>
<reference evidence="5 6" key="1">
    <citation type="journal article" date="2025" name="Microbiol. Resour. Announc.">
        <title>Draft genome sequences for Neonectria magnoliae and Neonectria punicea, canker pathogens of Liriodendron tulipifera and Acer saccharum in West Virginia.</title>
        <authorList>
            <person name="Petronek H.M."/>
            <person name="Kasson M.T."/>
            <person name="Metheny A.M."/>
            <person name="Stauder C.M."/>
            <person name="Lovett B."/>
            <person name="Lynch S.C."/>
            <person name="Garnas J.R."/>
            <person name="Kasson L.R."/>
            <person name="Stajich J.E."/>
        </authorList>
    </citation>
    <scope>NUCLEOTIDE SEQUENCE [LARGE SCALE GENOMIC DNA]</scope>
    <source>
        <strain evidence="5 6">NRRL 64653</strain>
    </source>
</reference>
<evidence type="ECO:0000259" key="4">
    <source>
        <dbReference type="PROSITE" id="PS51767"/>
    </source>
</evidence>
<evidence type="ECO:0000313" key="5">
    <source>
        <dbReference type="EMBL" id="KAK7424791.1"/>
    </source>
</evidence>
<keyword evidence="6" id="KW-1185">Reference proteome</keyword>
<comment type="caution">
    <text evidence="5">The sequence shown here is derived from an EMBL/GenBank/DDBJ whole genome shotgun (WGS) entry which is preliminary data.</text>
</comment>
<feature type="signal peptide" evidence="3">
    <location>
        <begin position="1"/>
        <end position="22"/>
    </location>
</feature>
<keyword evidence="3" id="KW-0732">Signal</keyword>
<name>A0ABR1HUT6_9HYPO</name>
<dbReference type="Gene3D" id="2.40.70.10">
    <property type="entry name" value="Acid Proteases"/>
    <property type="match status" value="1"/>
</dbReference>
<feature type="region of interest" description="Disordered" evidence="1">
    <location>
        <begin position="508"/>
        <end position="555"/>
    </location>
</feature>
<feature type="domain" description="Peptidase A1" evidence="4">
    <location>
        <begin position="43"/>
        <end position="406"/>
    </location>
</feature>
<feature type="compositionally biased region" description="Basic and acidic residues" evidence="1">
    <location>
        <begin position="535"/>
        <end position="555"/>
    </location>
</feature>
<feature type="transmembrane region" description="Helical" evidence="2">
    <location>
        <begin position="478"/>
        <end position="499"/>
    </location>
</feature>
<dbReference type="SUPFAM" id="SSF50630">
    <property type="entry name" value="Acid proteases"/>
    <property type="match status" value="1"/>
</dbReference>
<evidence type="ECO:0000256" key="2">
    <source>
        <dbReference type="SAM" id="Phobius"/>
    </source>
</evidence>
<dbReference type="EMBL" id="JAZAVJ010000003">
    <property type="protein sequence ID" value="KAK7424791.1"/>
    <property type="molecule type" value="Genomic_DNA"/>
</dbReference>
<accession>A0ABR1HUT6</accession>
<keyword evidence="2" id="KW-0472">Membrane</keyword>
<dbReference type="InterPro" id="IPR021109">
    <property type="entry name" value="Peptidase_aspartic_dom_sf"/>
</dbReference>
<keyword evidence="2" id="KW-0812">Transmembrane</keyword>
<organism evidence="5 6">
    <name type="scientific">Neonectria punicea</name>
    <dbReference type="NCBI Taxonomy" id="979145"/>
    <lineage>
        <taxon>Eukaryota</taxon>
        <taxon>Fungi</taxon>
        <taxon>Dikarya</taxon>
        <taxon>Ascomycota</taxon>
        <taxon>Pezizomycotina</taxon>
        <taxon>Sordariomycetes</taxon>
        <taxon>Hypocreomycetidae</taxon>
        <taxon>Hypocreales</taxon>
        <taxon>Nectriaceae</taxon>
        <taxon>Neonectria</taxon>
    </lineage>
</organism>
<evidence type="ECO:0000313" key="6">
    <source>
        <dbReference type="Proteomes" id="UP001498476"/>
    </source>
</evidence>
<keyword evidence="2" id="KW-1133">Transmembrane helix</keyword>
<dbReference type="Proteomes" id="UP001498476">
    <property type="component" value="Unassembled WGS sequence"/>
</dbReference>
<proteinExistence type="predicted"/>
<sequence length="555" mass="59375">MSAMSWTLLSTTVVVLIAVASAERTPREVTWTDDTFGPDGPWRAVNVQMGVDETSLGLYPGSAWETWVIEDDYCDGGTCYASKAGTYDESSGSQGGIFPDGGLGGFMFGLNLKGDPGKRYMDDISLNGITAENVSLVLLDSQKIKYPGGQTSPFFAGCLSLGANRVTNQSFTATGGALAINASLPPGWLWEHEWTASNSFGMHIGSVQPAMSGSLWFGGYDQNRIAGDILSMNGGPRDGITPRDLGIEVIGSKSPFTFDSSKDGLLAKGNSSIGSGLKVSIDGCSPYLTLPKSTCDSVAANLPVNFDEDLGLYLWDTKSDKYEEIITSATALSFSFIFGSNTGVVKIRVPFLHLNLTLTSPLVDAPTPYFPCHVNGKGQYVLGRAFLQDAFVGANWHRDADAWWLAQAPGRVIQSTTNVISVEEKDKTISKGGNDWKASWSGVWDDDGEEAPSSTPTSAIVDKEDDGDDGDDDRGMPIGIGVGIGAGVLVLGVGAFFFWPRRRNRARQSQAAAQTPSSEAAYTATSSSKWPPGELHSHEMLPHEMQPFDHRAELP</sequence>
<dbReference type="PROSITE" id="PS51767">
    <property type="entry name" value="PEPTIDASE_A1"/>
    <property type="match status" value="1"/>
</dbReference>
<protein>
    <recommendedName>
        <fullName evidence="4">Peptidase A1 domain-containing protein</fullName>
    </recommendedName>
</protein>
<feature type="region of interest" description="Disordered" evidence="1">
    <location>
        <begin position="429"/>
        <end position="478"/>
    </location>
</feature>
<gene>
    <name evidence="5" type="ORF">QQX98_000375</name>
</gene>
<evidence type="ECO:0000256" key="3">
    <source>
        <dbReference type="SAM" id="SignalP"/>
    </source>
</evidence>